<evidence type="ECO:0000313" key="3">
    <source>
        <dbReference type="EMBL" id="KAJ4387421.1"/>
    </source>
</evidence>
<dbReference type="PANTHER" id="PTHR38123:SF6">
    <property type="entry name" value="CELL WALL SERINE-THREONINE-RICH GALACTOMANNOPROTEIN MP1 (AFU_ORTHOLOGUE AFUA_4G03240)"/>
    <property type="match status" value="1"/>
</dbReference>
<dbReference type="Pfam" id="PF12296">
    <property type="entry name" value="HsbA"/>
    <property type="match status" value="1"/>
</dbReference>
<reference evidence="3" key="1">
    <citation type="submission" date="2022-10" db="EMBL/GenBank/DDBJ databases">
        <title>Tapping the CABI collections for fungal endophytes: first genome assemblies for Collariella, Neodidymelliopsis, Ascochyta clinopodiicola, Didymella pomorum, Didymosphaeria variabile, Neocosmospora piperis and Neocucurbitaria cava.</title>
        <authorList>
            <person name="Hill R."/>
        </authorList>
    </citation>
    <scope>NUCLEOTIDE SEQUENCE</scope>
    <source>
        <strain evidence="3">IMI 355082</strain>
    </source>
</reference>
<dbReference type="AlphaFoldDB" id="A0A9W9CTH5"/>
<keyword evidence="4" id="KW-1185">Reference proteome</keyword>
<accession>A0A9W9CTH5</accession>
<evidence type="ECO:0000313" key="4">
    <source>
        <dbReference type="Proteomes" id="UP001140453"/>
    </source>
</evidence>
<sequence length="200" mass="22483">MLFSHLIFPLLAFVGLAAARKKPEQLKSWVIIHQLDILQHETQQLDKELSAWDKSLMGAMNISVQTENLLRSTRNATVSISTESPKLGILGALHVKRNTKHLIKDMRVTVGHLQSLKMEFNNVGLVHVILDGLVEQQAASKEMNDAILPKLPKIGRHTGRRLGRRISKIFQSTIEEYKKLLAADPKPATQAKETRQSSKE</sequence>
<dbReference type="GO" id="GO:0005576">
    <property type="term" value="C:extracellular region"/>
    <property type="evidence" value="ECO:0007669"/>
    <property type="project" value="TreeGrafter"/>
</dbReference>
<dbReference type="Gene3D" id="1.20.1280.140">
    <property type="match status" value="1"/>
</dbReference>
<organism evidence="3 4">
    <name type="scientific">Gnomoniopsis smithogilvyi</name>
    <dbReference type="NCBI Taxonomy" id="1191159"/>
    <lineage>
        <taxon>Eukaryota</taxon>
        <taxon>Fungi</taxon>
        <taxon>Dikarya</taxon>
        <taxon>Ascomycota</taxon>
        <taxon>Pezizomycotina</taxon>
        <taxon>Sordariomycetes</taxon>
        <taxon>Sordariomycetidae</taxon>
        <taxon>Diaporthales</taxon>
        <taxon>Gnomoniaceae</taxon>
        <taxon>Gnomoniopsis</taxon>
    </lineage>
</organism>
<gene>
    <name evidence="3" type="ORF">N0V93_008013</name>
</gene>
<feature type="signal peptide" evidence="2">
    <location>
        <begin position="1"/>
        <end position="19"/>
    </location>
</feature>
<dbReference type="EMBL" id="JAPEVB010000005">
    <property type="protein sequence ID" value="KAJ4387421.1"/>
    <property type="molecule type" value="Genomic_DNA"/>
</dbReference>
<keyword evidence="2" id="KW-0732">Signal</keyword>
<dbReference type="PANTHER" id="PTHR38123">
    <property type="entry name" value="CELL WALL SERINE-THREONINE-RICH GALACTOMANNOPROTEIN MP1 (AFU_ORTHOLOGUE AFUA_4G03240)"/>
    <property type="match status" value="1"/>
</dbReference>
<comment type="caution">
    <text evidence="3">The sequence shown here is derived from an EMBL/GenBank/DDBJ whole genome shotgun (WGS) entry which is preliminary data.</text>
</comment>
<proteinExistence type="predicted"/>
<dbReference type="OrthoDB" id="10412868at2759"/>
<dbReference type="Proteomes" id="UP001140453">
    <property type="component" value="Unassembled WGS sequence"/>
</dbReference>
<dbReference type="InterPro" id="IPR021054">
    <property type="entry name" value="Cell_wall_mannoprotein_1"/>
</dbReference>
<evidence type="ECO:0000256" key="2">
    <source>
        <dbReference type="SAM" id="SignalP"/>
    </source>
</evidence>
<feature type="chain" id="PRO_5040881227" evidence="2">
    <location>
        <begin position="20"/>
        <end position="200"/>
    </location>
</feature>
<evidence type="ECO:0000256" key="1">
    <source>
        <dbReference type="SAM" id="MobiDB-lite"/>
    </source>
</evidence>
<name>A0A9W9CTH5_9PEZI</name>
<protein>
    <submittedName>
        <fullName evidence="3">Uncharacterized protein</fullName>
    </submittedName>
</protein>
<feature type="region of interest" description="Disordered" evidence="1">
    <location>
        <begin position="181"/>
        <end position="200"/>
    </location>
</feature>